<dbReference type="InterPro" id="IPR051112">
    <property type="entry name" value="CWC26_splicing_factor"/>
</dbReference>
<reference evidence="2 3" key="1">
    <citation type="journal article" date="2018" name="Front. Plant Sci.">
        <title>Red Clover (Trifolium pratense) and Zigzag Clover (T. medium) - A Picture of Genomic Similarities and Differences.</title>
        <authorList>
            <person name="Dluhosova J."/>
            <person name="Istvanek J."/>
            <person name="Nedelnik J."/>
            <person name="Repkova J."/>
        </authorList>
    </citation>
    <scope>NUCLEOTIDE SEQUENCE [LARGE SCALE GENOMIC DNA]</scope>
    <source>
        <strain evidence="3">cv. 10/8</strain>
        <tissue evidence="2">Leaf</tissue>
    </source>
</reference>
<dbReference type="GO" id="GO:0070274">
    <property type="term" value="C:RES complex"/>
    <property type="evidence" value="ECO:0007669"/>
    <property type="project" value="TreeGrafter"/>
</dbReference>
<evidence type="ECO:0000313" key="3">
    <source>
        <dbReference type="Proteomes" id="UP000265520"/>
    </source>
</evidence>
<dbReference type="PANTHER" id="PTHR31809:SF0">
    <property type="entry name" value="BUD13 HOMOLOG"/>
    <property type="match status" value="1"/>
</dbReference>
<evidence type="ECO:0000256" key="1">
    <source>
        <dbReference type="ARBA" id="ARBA00011069"/>
    </source>
</evidence>
<name>A0A392RI48_9FABA</name>
<proteinExistence type="inferred from homology"/>
<dbReference type="Pfam" id="PF09736">
    <property type="entry name" value="Bud13"/>
    <property type="match status" value="1"/>
</dbReference>
<dbReference type="Proteomes" id="UP000265520">
    <property type="component" value="Unassembled WGS sequence"/>
</dbReference>
<accession>A0A392RI48</accession>
<protein>
    <submittedName>
        <fullName evidence="2">BUD13-like protein</fullName>
    </submittedName>
</protein>
<comment type="caution">
    <text evidence="2">The sequence shown here is derived from an EMBL/GenBank/DDBJ whole genome shotgun (WGS) entry which is preliminary data.</text>
</comment>
<dbReference type="GO" id="GO:0005684">
    <property type="term" value="C:U2-type spliceosomal complex"/>
    <property type="evidence" value="ECO:0007669"/>
    <property type="project" value="TreeGrafter"/>
</dbReference>
<dbReference type="GO" id="GO:0000398">
    <property type="term" value="P:mRNA splicing, via spliceosome"/>
    <property type="evidence" value="ECO:0007669"/>
    <property type="project" value="TreeGrafter"/>
</dbReference>
<comment type="similarity">
    <text evidence="1">Belongs to the CWC26 family.</text>
</comment>
<dbReference type="InterPro" id="IPR018609">
    <property type="entry name" value="Bud13"/>
</dbReference>
<keyword evidence="3" id="KW-1185">Reference proteome</keyword>
<dbReference type="GO" id="GO:0003723">
    <property type="term" value="F:RNA binding"/>
    <property type="evidence" value="ECO:0007669"/>
    <property type="project" value="TreeGrafter"/>
</dbReference>
<dbReference type="AlphaFoldDB" id="A0A392RI48"/>
<evidence type="ECO:0000313" key="2">
    <source>
        <dbReference type="EMBL" id="MCI35714.1"/>
    </source>
</evidence>
<sequence>MIKRGFEAPPNRYGVKPGRHWDGVDVDRSNGFEKELLKKINEKKAQDKVAYLSSVSYL</sequence>
<organism evidence="2 3">
    <name type="scientific">Trifolium medium</name>
    <dbReference type="NCBI Taxonomy" id="97028"/>
    <lineage>
        <taxon>Eukaryota</taxon>
        <taxon>Viridiplantae</taxon>
        <taxon>Streptophyta</taxon>
        <taxon>Embryophyta</taxon>
        <taxon>Tracheophyta</taxon>
        <taxon>Spermatophyta</taxon>
        <taxon>Magnoliopsida</taxon>
        <taxon>eudicotyledons</taxon>
        <taxon>Gunneridae</taxon>
        <taxon>Pentapetalae</taxon>
        <taxon>rosids</taxon>
        <taxon>fabids</taxon>
        <taxon>Fabales</taxon>
        <taxon>Fabaceae</taxon>
        <taxon>Papilionoideae</taxon>
        <taxon>50 kb inversion clade</taxon>
        <taxon>NPAAA clade</taxon>
        <taxon>Hologalegina</taxon>
        <taxon>IRL clade</taxon>
        <taxon>Trifolieae</taxon>
        <taxon>Trifolium</taxon>
    </lineage>
</organism>
<dbReference type="EMBL" id="LXQA010226207">
    <property type="protein sequence ID" value="MCI35714.1"/>
    <property type="molecule type" value="Genomic_DNA"/>
</dbReference>
<dbReference type="PANTHER" id="PTHR31809">
    <property type="entry name" value="BUD13 HOMOLOG"/>
    <property type="match status" value="1"/>
</dbReference>